<keyword evidence="2" id="KW-1185">Reference proteome</keyword>
<reference evidence="1" key="1">
    <citation type="submission" date="2023-08" db="EMBL/GenBank/DDBJ databases">
        <authorList>
            <person name="Audoor S."/>
            <person name="Bilcke G."/>
        </authorList>
    </citation>
    <scope>NUCLEOTIDE SEQUENCE</scope>
</reference>
<accession>A0AAD2CE60</accession>
<sequence length="131" mass="14507">MAIEDCIFEIDSEFDSDDENDGDKHDGVMRNDWNEQLNNPVSRIKQFMGKSKAEMKKLKAGFLTREIAALQAQDFERQLIVAMNSYKDCPVAVEGVRGKVTDVIIQMQGGVFDSASFVVEFDGPAAHGDGS</sequence>
<organism evidence="1 2">
    <name type="scientific">Cylindrotheca closterium</name>
    <dbReference type="NCBI Taxonomy" id="2856"/>
    <lineage>
        <taxon>Eukaryota</taxon>
        <taxon>Sar</taxon>
        <taxon>Stramenopiles</taxon>
        <taxon>Ochrophyta</taxon>
        <taxon>Bacillariophyta</taxon>
        <taxon>Bacillariophyceae</taxon>
        <taxon>Bacillariophycidae</taxon>
        <taxon>Bacillariales</taxon>
        <taxon>Bacillariaceae</taxon>
        <taxon>Cylindrotheca</taxon>
    </lineage>
</organism>
<comment type="caution">
    <text evidence="1">The sequence shown here is derived from an EMBL/GenBank/DDBJ whole genome shotgun (WGS) entry which is preliminary data.</text>
</comment>
<evidence type="ECO:0000313" key="1">
    <source>
        <dbReference type="EMBL" id="CAJ1928039.1"/>
    </source>
</evidence>
<protein>
    <submittedName>
        <fullName evidence="1">Uncharacterized protein</fullName>
    </submittedName>
</protein>
<dbReference type="EMBL" id="CAKOGP040000031">
    <property type="protein sequence ID" value="CAJ1928039.1"/>
    <property type="molecule type" value="Genomic_DNA"/>
</dbReference>
<name>A0AAD2CE60_9STRA</name>
<proteinExistence type="predicted"/>
<dbReference type="Proteomes" id="UP001295423">
    <property type="component" value="Unassembled WGS sequence"/>
</dbReference>
<evidence type="ECO:0000313" key="2">
    <source>
        <dbReference type="Proteomes" id="UP001295423"/>
    </source>
</evidence>
<gene>
    <name evidence="1" type="ORF">CYCCA115_LOCUS1390</name>
</gene>
<dbReference type="AlphaFoldDB" id="A0AAD2CE60"/>